<dbReference type="Gene3D" id="1.10.10.10">
    <property type="entry name" value="Winged helix-like DNA-binding domain superfamily/Winged helix DNA-binding domain"/>
    <property type="match status" value="1"/>
</dbReference>
<feature type="transmembrane region" description="Helical" evidence="2">
    <location>
        <begin position="68"/>
        <end position="93"/>
    </location>
</feature>
<protein>
    <submittedName>
        <fullName evidence="4">LysM peptidoglycan-binding domain-containing protein</fullName>
    </submittedName>
</protein>
<feature type="transmembrane region" description="Helical" evidence="2">
    <location>
        <begin position="114"/>
        <end position="135"/>
    </location>
</feature>
<feature type="compositionally biased region" description="Low complexity" evidence="1">
    <location>
        <begin position="366"/>
        <end position="396"/>
    </location>
</feature>
<gene>
    <name evidence="4" type="ORF">O1R50_09075</name>
</gene>
<dbReference type="Proteomes" id="UP001146067">
    <property type="component" value="Unassembled WGS sequence"/>
</dbReference>
<feature type="compositionally biased region" description="Acidic residues" evidence="1">
    <location>
        <begin position="339"/>
        <end position="350"/>
    </location>
</feature>
<dbReference type="RefSeq" id="WP_270109656.1">
    <property type="nucleotide sequence ID" value="NZ_JAPZVP010000006.1"/>
</dbReference>
<dbReference type="InterPro" id="IPR036388">
    <property type="entry name" value="WH-like_DNA-bd_sf"/>
</dbReference>
<comment type="caution">
    <text evidence="4">The sequence shown here is derived from an EMBL/GenBank/DDBJ whole genome shotgun (WGS) entry which is preliminary data.</text>
</comment>
<organism evidence="4 5">
    <name type="scientific">Glycomyces luteolus</name>
    <dbReference type="NCBI Taxonomy" id="2670330"/>
    <lineage>
        <taxon>Bacteria</taxon>
        <taxon>Bacillati</taxon>
        <taxon>Actinomycetota</taxon>
        <taxon>Actinomycetes</taxon>
        <taxon>Glycomycetales</taxon>
        <taxon>Glycomycetaceae</taxon>
        <taxon>Glycomyces</taxon>
    </lineage>
</organism>
<evidence type="ECO:0000256" key="2">
    <source>
        <dbReference type="SAM" id="Phobius"/>
    </source>
</evidence>
<dbReference type="PROSITE" id="PS51782">
    <property type="entry name" value="LYSM"/>
    <property type="match status" value="1"/>
</dbReference>
<feature type="transmembrane region" description="Helical" evidence="2">
    <location>
        <begin position="21"/>
        <end position="48"/>
    </location>
</feature>
<name>A0A9X3ST19_9ACTN</name>
<proteinExistence type="predicted"/>
<evidence type="ECO:0000259" key="3">
    <source>
        <dbReference type="PROSITE" id="PS51782"/>
    </source>
</evidence>
<dbReference type="InterPro" id="IPR052196">
    <property type="entry name" value="Bact_Kbp"/>
</dbReference>
<dbReference type="PANTHER" id="PTHR34700:SF4">
    <property type="entry name" value="PHAGE-LIKE ELEMENT PBSX PROTEIN XKDP"/>
    <property type="match status" value="1"/>
</dbReference>
<accession>A0A9X3ST19</accession>
<feature type="compositionally biased region" description="Pro residues" evidence="1">
    <location>
        <begin position="352"/>
        <end position="365"/>
    </location>
</feature>
<feature type="region of interest" description="Disordered" evidence="1">
    <location>
        <begin position="137"/>
        <end position="161"/>
    </location>
</feature>
<feature type="compositionally biased region" description="Acidic residues" evidence="1">
    <location>
        <begin position="672"/>
        <end position="681"/>
    </location>
</feature>
<reference evidence="4" key="1">
    <citation type="submission" date="2022-12" db="EMBL/GenBank/DDBJ databases">
        <title>Gycomyces niveus sp.nov.,a novel actinomycete isolated from soil in Shouguan.</title>
        <authorList>
            <person name="Yang X."/>
        </authorList>
    </citation>
    <scope>NUCLEOTIDE SEQUENCE</scope>
    <source>
        <strain evidence="4">NEAU-A15</strain>
    </source>
</reference>
<keyword evidence="5" id="KW-1185">Reference proteome</keyword>
<keyword evidence="2" id="KW-1133">Transmembrane helix</keyword>
<keyword evidence="2" id="KW-0812">Transmembrane</keyword>
<feature type="region of interest" description="Disordered" evidence="1">
    <location>
        <begin position="325"/>
        <end position="397"/>
    </location>
</feature>
<dbReference type="InterPro" id="IPR018392">
    <property type="entry name" value="LysM"/>
</dbReference>
<evidence type="ECO:0000256" key="1">
    <source>
        <dbReference type="SAM" id="MobiDB-lite"/>
    </source>
</evidence>
<dbReference type="AlphaFoldDB" id="A0A9X3ST19"/>
<dbReference type="InterPro" id="IPR036779">
    <property type="entry name" value="LysM_dom_sf"/>
</dbReference>
<feature type="domain" description="LysM" evidence="3">
    <location>
        <begin position="191"/>
        <end position="247"/>
    </location>
</feature>
<evidence type="ECO:0000313" key="5">
    <source>
        <dbReference type="Proteomes" id="UP001146067"/>
    </source>
</evidence>
<dbReference type="EMBL" id="JAPZVP010000006">
    <property type="protein sequence ID" value="MDA1359773.1"/>
    <property type="molecule type" value="Genomic_DNA"/>
</dbReference>
<dbReference type="Pfam" id="PF01476">
    <property type="entry name" value="LysM"/>
    <property type="match status" value="1"/>
</dbReference>
<feature type="compositionally biased region" description="Low complexity" evidence="1">
    <location>
        <begin position="686"/>
        <end position="696"/>
    </location>
</feature>
<dbReference type="Gene3D" id="3.10.350.10">
    <property type="entry name" value="LysM domain"/>
    <property type="match status" value="2"/>
</dbReference>
<keyword evidence="2" id="KW-0472">Membrane</keyword>
<dbReference type="PANTHER" id="PTHR34700">
    <property type="entry name" value="POTASSIUM BINDING PROTEIN KBP"/>
    <property type="match status" value="1"/>
</dbReference>
<evidence type="ECO:0000313" key="4">
    <source>
        <dbReference type="EMBL" id="MDA1359773.1"/>
    </source>
</evidence>
<sequence>MTRLAAHHDTPSAKASMAARALWGTAAGIGLAVLLVGVPVVLTTAFGWPPALPTGDEITYWQLHEADLAWKLLGLAGWAVWAWMAAVLIGQIVHALRWGLSPQTLRDTASPARWLAGALIGAVAAAIPTAGASAATPTVPAATSLDTGEAAADTDRTTAPRPLVWASPNAATTASTTASDTEVEAADAEGTVHTVQRGENPWTLAEHYYGEGAQWQAIWNANKDTVQPDGRTYTDPGEIHPGWHLVIPDHTDTGEEADEDGFIRETVEDGESLWGYAEQYLGDGSRYDEIADLNDDRVQADGSTLTDPAVILNGWDILIPTDQAHSPEAPAEEPPGPGPEDDPAEGDDGPVPDTPAPTPAEPTAPAPETTDQPAGPEPSRNNDAASEADSDQSSSNPFDAVPFGIWLTGGTCLAAATVAALAARLRRKHSSNLHDAASASPDDPMTGRLSDLETIIEAENRKLTTPTDDQVDVASVTVAVGADRAPVDLRHLTGAGIGLLGPGQHGVARAAIIAAATAGVHVRLTEAANLRLDLDADQLPEQVRLVDDLEAATDIQTGGEAVVVCADTEVDESTRTGLDGFLAADGHGAIILGEWAPATVHAAGDGTVEATTGIPDNLGMLHIADRDTTTALLKGLQEDNQPEIPEPDEAETPNTKLSADDATQEPEPLMEVADDSADEPAPEATPPTTADTASSAPHLCLFGTPEVYVGEQPVVFKKGKRAKAFLAALALADEPLSRADLMTAVLPGYDDPTRARTNLNTIGSSLRANLQDATGTKTTVYHWDKATDRYELEPGAFTTDRDAFDAAEQSAALATDPAEAAAHLEEAARLYTGDLAPDLHTPQAEELRAQYRAAAARALRKLAGYWVENGDAARAEHYRSRAGALAPEPDTR</sequence>
<feature type="region of interest" description="Disordered" evidence="1">
    <location>
        <begin position="638"/>
        <end position="696"/>
    </location>
</feature>